<keyword evidence="1" id="KW-0812">Transmembrane</keyword>
<feature type="transmembrane region" description="Helical" evidence="1">
    <location>
        <begin position="431"/>
        <end position="449"/>
    </location>
</feature>
<evidence type="ECO:0000313" key="2">
    <source>
        <dbReference type="EMBL" id="ALG81706.1"/>
    </source>
</evidence>
<proteinExistence type="predicted"/>
<feature type="transmembrane region" description="Helical" evidence="1">
    <location>
        <begin position="323"/>
        <end position="340"/>
    </location>
</feature>
<feature type="transmembrane region" description="Helical" evidence="1">
    <location>
        <begin position="505"/>
        <end position="523"/>
    </location>
</feature>
<organism evidence="2 3">
    <name type="scientific">Halanaeroarchaeum sulfurireducens</name>
    <dbReference type="NCBI Taxonomy" id="1604004"/>
    <lineage>
        <taxon>Archaea</taxon>
        <taxon>Methanobacteriati</taxon>
        <taxon>Methanobacteriota</taxon>
        <taxon>Stenosarchaea group</taxon>
        <taxon>Halobacteria</taxon>
        <taxon>Halobacteriales</taxon>
        <taxon>Halobacteriaceae</taxon>
        <taxon>Halanaeroarchaeum</taxon>
    </lineage>
</organism>
<feature type="transmembrane region" description="Helical" evidence="1">
    <location>
        <begin position="36"/>
        <end position="54"/>
    </location>
</feature>
<feature type="transmembrane region" description="Helical" evidence="1">
    <location>
        <begin position="60"/>
        <end position="78"/>
    </location>
</feature>
<dbReference type="Pfam" id="PF10060">
    <property type="entry name" value="DUF2298"/>
    <property type="match status" value="1"/>
</dbReference>
<sequence length="758" mass="81003">MEYGLVVVWLGLFLALGAVALPAGSAVFATLPDRGAGLAIPFAFAWLAFVGYWIGQATFGPETAIAALVSLVVGSGLAMRHGVEVHWRRYRDAALVFTLAFLLLVGIRAYDPAVHPVGGEKFLDFGLLASLLRAGSLPPEDMWFANEPVQYYYGGHMLAAMFAQLTDTAAKYAYNLALAGYYAAFVTAAWGIGGAMGAGRGGSYGRGGAVAAFFVALASNLSPPIRLLVWALPTTLGDRLADLASIDVKWLATGPSNFHYWFASRVMERGASDGTFITEFPFFAFLNGDLHGHMMSPVFLLLGVGLAYAYWRTTEEDAFRRAGLVFLAIPPVVGLLLVVNTWSAPALVGITWLTLLFAPTPPWRLLPTRVAARFDRVADAGILRQESARIAVATVLAGVIAALGAISVAPFLLGPATGRSIGLFPESPSRLAGLLVVHGGFLAITVPYLGRGHSRDRLAMVGLLAIAAIGVTSALGVPAVGLFGPVLLGAWYLLRTGGDVNFETVLVVGVMGLLVLVEFVYVIEQAGPGRLNTVFKVYAQVWALWTVAVGAMTAGLPPIKPSVRRFGRTLRGRTGRDTETAGSVATVLLVVLLVSTSIYAGFAIATTVGGQSGSPTLDAHAYIEADHPHEAAAIEWVGDRSGQPTMVSAPGESIYEWVNAPSSMTGVPTVAGWSHEIGYRGGEAYRSRVRDVDAIFETSDQRTRANLLDRYDVTYMYVGPVERERYERHSYGDEPGISVAYEDEWVTIYRVDESELTA</sequence>
<dbReference type="Proteomes" id="UP000060390">
    <property type="component" value="Chromosome"/>
</dbReference>
<keyword evidence="1" id="KW-1133">Transmembrane helix</keyword>
<feature type="transmembrane region" description="Helical" evidence="1">
    <location>
        <begin position="90"/>
        <end position="110"/>
    </location>
</feature>
<feature type="transmembrane region" description="Helical" evidence="1">
    <location>
        <begin position="172"/>
        <end position="192"/>
    </location>
</feature>
<dbReference type="KEGG" id="hsf:HLASA_0806"/>
<feature type="transmembrane region" description="Helical" evidence="1">
    <location>
        <begin position="6"/>
        <end position="29"/>
    </location>
</feature>
<dbReference type="PANTHER" id="PTHR10790">
    <property type="entry name" value="TPR-DOMAIN CONTAINING PROTEIN"/>
    <property type="match status" value="1"/>
</dbReference>
<dbReference type="AlphaFoldDB" id="A0A0N9MHT1"/>
<feature type="transmembrane region" description="Helical" evidence="1">
    <location>
        <begin position="290"/>
        <end position="311"/>
    </location>
</feature>
<keyword evidence="1" id="KW-0472">Membrane</keyword>
<dbReference type="PANTHER" id="PTHR10790:SF51">
    <property type="entry name" value="TETRATRICOPEPTIDE REPEAT PROTEIN"/>
    <property type="match status" value="1"/>
</dbReference>
<dbReference type="STRING" id="1604004.HLASA_0806"/>
<evidence type="ECO:0000256" key="1">
    <source>
        <dbReference type="SAM" id="Phobius"/>
    </source>
</evidence>
<feature type="transmembrane region" description="Helical" evidence="1">
    <location>
        <begin position="204"/>
        <end position="222"/>
    </location>
</feature>
<evidence type="ECO:0008006" key="4">
    <source>
        <dbReference type="Google" id="ProtNLM"/>
    </source>
</evidence>
<reference evidence="2 3" key="2">
    <citation type="journal article" date="2016" name="Stand. Genomic Sci.">
        <title>Complete genome sequence of 'Halanaeroarchaeum sulfurireducens' M27-SA2, a sulfur-reducing and acetate-oxidizing haloarchaeon from the deep-sea hypersaline anoxic lake Medee.</title>
        <authorList>
            <person name="Messina E."/>
            <person name="Sorokin D.Y."/>
            <person name="Kublanov I.V."/>
            <person name="Toshchakov S."/>
            <person name="Lopatina A."/>
            <person name="Arcadi E."/>
            <person name="Smedile F."/>
            <person name="La Spada G."/>
            <person name="La Cono V."/>
            <person name="Yakimov M.M."/>
        </authorList>
    </citation>
    <scope>NUCLEOTIDE SEQUENCE [LARGE SCALE GENOMIC DNA]</scope>
    <source>
        <strain evidence="2 3">M27-SA2</strain>
    </source>
</reference>
<dbReference type="EMBL" id="CP011564">
    <property type="protein sequence ID" value="ALG81706.1"/>
    <property type="molecule type" value="Genomic_DNA"/>
</dbReference>
<gene>
    <name evidence="2" type="ORF">HLASA_0806</name>
</gene>
<dbReference type="RefSeq" id="WP_054519593.1">
    <property type="nucleotide sequence ID" value="NZ_CP011564.1"/>
</dbReference>
<evidence type="ECO:0000313" key="3">
    <source>
        <dbReference type="Proteomes" id="UP000060390"/>
    </source>
</evidence>
<feature type="transmembrane region" description="Helical" evidence="1">
    <location>
        <begin position="535"/>
        <end position="556"/>
    </location>
</feature>
<feature type="transmembrane region" description="Helical" evidence="1">
    <location>
        <begin position="387"/>
        <end position="411"/>
    </location>
</feature>
<dbReference type="InterPro" id="IPR018746">
    <property type="entry name" value="DUF2298"/>
</dbReference>
<accession>A0A0N9MHT1</accession>
<protein>
    <recommendedName>
        <fullName evidence="4">Chlor_Arch_YYY domain-containing protein</fullName>
    </recommendedName>
</protein>
<feature type="transmembrane region" description="Helical" evidence="1">
    <location>
        <begin position="461"/>
        <end position="493"/>
    </location>
</feature>
<dbReference type="GeneID" id="26010168"/>
<feature type="transmembrane region" description="Helical" evidence="1">
    <location>
        <begin position="346"/>
        <end position="366"/>
    </location>
</feature>
<reference evidence="3" key="1">
    <citation type="submission" date="2015-05" db="EMBL/GenBank/DDBJ databases">
        <title>Complete genome sequence of Halanaeroarchaeum sulfurireducens type strain M27-SA2, a sulfate-reducer haloarchaeon from marine anoxic lake Medee.</title>
        <authorList>
            <person name="Messina E."/>
            <person name="Kublanov I.V."/>
            <person name="Toshchakov S."/>
            <person name="Arcadi E."/>
            <person name="La Spada G."/>
            <person name="La Cono V."/>
            <person name="Yakimov M.M."/>
        </authorList>
    </citation>
    <scope>NUCLEOTIDE SEQUENCE [LARGE SCALE GENOMIC DNA]</scope>
    <source>
        <strain evidence="3">M27-SA2</strain>
    </source>
</reference>
<name>A0A0N9MHT1_9EURY</name>
<dbReference type="PATRIC" id="fig|1604004.5.peg.847"/>
<feature type="transmembrane region" description="Helical" evidence="1">
    <location>
        <begin position="584"/>
        <end position="605"/>
    </location>
</feature>
<dbReference type="NCBIfam" id="TIGR03662">
    <property type="entry name" value="Chlor_Arch_YYY"/>
    <property type="match status" value="1"/>
</dbReference>